<gene>
    <name evidence="1" type="ORF">AVEN_83187_1</name>
</gene>
<sequence length="202" mass="23502">MEARASVSDLCKKTFNRLRANVKLGIHEKERLSYLSQQLVSIPLIPVEKFRQVIRGRSKVYFDAPCLRRFKVQDLLPPTHRLLPYKGDFHIYFQNDLVSSRGPNIGSCFVFPLYSQGGLKRPSSHFNLILNYSELQHFQFSAPNFTGFPYRRKTFPSRVPNIVELNNSECPALEAFYVSHKVSREFLTMEVNNRVCERKRAT</sequence>
<organism evidence="1 2">
    <name type="scientific">Araneus ventricosus</name>
    <name type="common">Orbweaver spider</name>
    <name type="synonym">Epeira ventricosa</name>
    <dbReference type="NCBI Taxonomy" id="182803"/>
    <lineage>
        <taxon>Eukaryota</taxon>
        <taxon>Metazoa</taxon>
        <taxon>Ecdysozoa</taxon>
        <taxon>Arthropoda</taxon>
        <taxon>Chelicerata</taxon>
        <taxon>Arachnida</taxon>
        <taxon>Araneae</taxon>
        <taxon>Araneomorphae</taxon>
        <taxon>Entelegynae</taxon>
        <taxon>Araneoidea</taxon>
        <taxon>Araneidae</taxon>
        <taxon>Araneus</taxon>
    </lineage>
</organism>
<dbReference type="Proteomes" id="UP000499080">
    <property type="component" value="Unassembled WGS sequence"/>
</dbReference>
<evidence type="ECO:0000313" key="2">
    <source>
        <dbReference type="Proteomes" id="UP000499080"/>
    </source>
</evidence>
<reference evidence="1 2" key="1">
    <citation type="journal article" date="2019" name="Sci. Rep.">
        <title>Orb-weaving spider Araneus ventricosus genome elucidates the spidroin gene catalogue.</title>
        <authorList>
            <person name="Kono N."/>
            <person name="Nakamura H."/>
            <person name="Ohtoshi R."/>
            <person name="Moran D.A.P."/>
            <person name="Shinohara A."/>
            <person name="Yoshida Y."/>
            <person name="Fujiwara M."/>
            <person name="Mori M."/>
            <person name="Tomita M."/>
            <person name="Arakawa K."/>
        </authorList>
    </citation>
    <scope>NUCLEOTIDE SEQUENCE [LARGE SCALE GENOMIC DNA]</scope>
</reference>
<comment type="caution">
    <text evidence="1">The sequence shown here is derived from an EMBL/GenBank/DDBJ whole genome shotgun (WGS) entry which is preliminary data.</text>
</comment>
<dbReference type="AlphaFoldDB" id="A0A4Y2AN24"/>
<dbReference type="EMBL" id="BGPR01000024">
    <property type="protein sequence ID" value="GBL81130.1"/>
    <property type="molecule type" value="Genomic_DNA"/>
</dbReference>
<proteinExistence type="predicted"/>
<keyword evidence="2" id="KW-1185">Reference proteome</keyword>
<evidence type="ECO:0000313" key="1">
    <source>
        <dbReference type="EMBL" id="GBL81130.1"/>
    </source>
</evidence>
<protein>
    <submittedName>
        <fullName evidence="1">Uncharacterized protein</fullName>
    </submittedName>
</protein>
<accession>A0A4Y2AN24</accession>
<name>A0A4Y2AN24_ARAVE</name>